<gene>
    <name evidence="3" type="ORF">RJ641_031928</name>
</gene>
<name>A0AAN8VQM9_9MAGN</name>
<dbReference type="EC" id="4.3.2.7" evidence="1"/>
<dbReference type="GO" id="GO:0006751">
    <property type="term" value="P:glutathione catabolic process"/>
    <property type="evidence" value="ECO:0007669"/>
    <property type="project" value="InterPro"/>
</dbReference>
<evidence type="ECO:0000313" key="3">
    <source>
        <dbReference type="EMBL" id="KAK6938420.1"/>
    </source>
</evidence>
<dbReference type="AlphaFoldDB" id="A0AAN8VQM9"/>
<keyword evidence="4" id="KW-1185">Reference proteome</keyword>
<dbReference type="PANTHER" id="PTHR12192:SF2">
    <property type="entry name" value="GLUTATHIONE-SPECIFIC GAMMA-GLUTAMYLCYCLOTRANSFERASE 2"/>
    <property type="match status" value="1"/>
</dbReference>
<reference evidence="3 4" key="1">
    <citation type="submission" date="2023-12" db="EMBL/GenBank/DDBJ databases">
        <title>A high-quality genome assembly for Dillenia turbinata (Dilleniales).</title>
        <authorList>
            <person name="Chanderbali A."/>
        </authorList>
    </citation>
    <scope>NUCLEOTIDE SEQUENCE [LARGE SCALE GENOMIC DNA]</scope>
    <source>
        <strain evidence="3">LSX21</strain>
        <tissue evidence="3">Leaf</tissue>
    </source>
</reference>
<dbReference type="Proteomes" id="UP001370490">
    <property type="component" value="Unassembled WGS sequence"/>
</dbReference>
<sequence length="121" mass="13617">YLEVREKQYDQKVYLDFFTDPMSSTPAVSGVMVYIASPDQELNKNYLGPASIKEIAKQIIQAEGPSGPNRDYLFHLEKALLQLGTKMDFCIGCEDKHVMDIASEARRILAEEHVAVAHSQL</sequence>
<dbReference type="Pfam" id="PF04752">
    <property type="entry name" value="ChaC"/>
    <property type="match status" value="1"/>
</dbReference>
<feature type="non-terminal residue" evidence="3">
    <location>
        <position position="1"/>
    </location>
</feature>
<dbReference type="PANTHER" id="PTHR12192">
    <property type="entry name" value="CATION TRANSPORT PROTEIN CHAC-RELATED"/>
    <property type="match status" value="1"/>
</dbReference>
<keyword evidence="2" id="KW-0456">Lyase</keyword>
<protein>
    <recommendedName>
        <fullName evidence="1">glutathione-specific gamma-glutamylcyclotransferase</fullName>
        <ecNumber evidence="1">4.3.2.7</ecNumber>
    </recommendedName>
</protein>
<dbReference type="EMBL" id="JBAMMX010000006">
    <property type="protein sequence ID" value="KAK6938420.1"/>
    <property type="molecule type" value="Genomic_DNA"/>
</dbReference>
<organism evidence="3 4">
    <name type="scientific">Dillenia turbinata</name>
    <dbReference type="NCBI Taxonomy" id="194707"/>
    <lineage>
        <taxon>Eukaryota</taxon>
        <taxon>Viridiplantae</taxon>
        <taxon>Streptophyta</taxon>
        <taxon>Embryophyta</taxon>
        <taxon>Tracheophyta</taxon>
        <taxon>Spermatophyta</taxon>
        <taxon>Magnoliopsida</taxon>
        <taxon>eudicotyledons</taxon>
        <taxon>Gunneridae</taxon>
        <taxon>Pentapetalae</taxon>
        <taxon>Dilleniales</taxon>
        <taxon>Dilleniaceae</taxon>
        <taxon>Dillenia</taxon>
    </lineage>
</organism>
<dbReference type="InterPro" id="IPR006840">
    <property type="entry name" value="ChaC"/>
</dbReference>
<evidence type="ECO:0000313" key="4">
    <source>
        <dbReference type="Proteomes" id="UP001370490"/>
    </source>
</evidence>
<evidence type="ECO:0000256" key="1">
    <source>
        <dbReference type="ARBA" id="ARBA00012344"/>
    </source>
</evidence>
<dbReference type="GO" id="GO:0061928">
    <property type="term" value="F:glutathione specific gamma-glutamylcyclotransferase activity"/>
    <property type="evidence" value="ECO:0007669"/>
    <property type="project" value="UniProtKB-EC"/>
</dbReference>
<dbReference type="GO" id="GO:0005737">
    <property type="term" value="C:cytoplasm"/>
    <property type="evidence" value="ECO:0007669"/>
    <property type="project" value="TreeGrafter"/>
</dbReference>
<evidence type="ECO:0000256" key="2">
    <source>
        <dbReference type="ARBA" id="ARBA00023239"/>
    </source>
</evidence>
<accession>A0AAN8VQM9</accession>
<proteinExistence type="predicted"/>
<comment type="caution">
    <text evidence="3">The sequence shown here is derived from an EMBL/GenBank/DDBJ whole genome shotgun (WGS) entry which is preliminary data.</text>
</comment>